<comment type="caution">
    <text evidence="2">The sequence shown here is derived from an EMBL/GenBank/DDBJ whole genome shotgun (WGS) entry which is preliminary data.</text>
</comment>
<evidence type="ECO:0000313" key="2">
    <source>
        <dbReference type="EMBL" id="OCT44600.1"/>
    </source>
</evidence>
<proteinExistence type="predicted"/>
<dbReference type="AlphaFoldDB" id="A0A1C1C7W4"/>
<gene>
    <name evidence="2" type="ORF">CLCR_06501</name>
</gene>
<feature type="compositionally biased region" description="Basic and acidic residues" evidence="1">
    <location>
        <begin position="47"/>
        <end position="65"/>
    </location>
</feature>
<name>A0A1C1C7W4_9EURO</name>
<evidence type="ECO:0000313" key="3">
    <source>
        <dbReference type="Proteomes" id="UP000094526"/>
    </source>
</evidence>
<keyword evidence="3" id="KW-1185">Reference proteome</keyword>
<dbReference type="Proteomes" id="UP000094526">
    <property type="component" value="Unassembled WGS sequence"/>
</dbReference>
<organism evidence="2 3">
    <name type="scientific">Cladophialophora carrionii</name>
    <dbReference type="NCBI Taxonomy" id="86049"/>
    <lineage>
        <taxon>Eukaryota</taxon>
        <taxon>Fungi</taxon>
        <taxon>Dikarya</taxon>
        <taxon>Ascomycota</taxon>
        <taxon>Pezizomycotina</taxon>
        <taxon>Eurotiomycetes</taxon>
        <taxon>Chaetothyriomycetidae</taxon>
        <taxon>Chaetothyriales</taxon>
        <taxon>Herpotrichiellaceae</taxon>
        <taxon>Cladophialophora</taxon>
    </lineage>
</organism>
<reference evidence="3" key="1">
    <citation type="submission" date="2015-07" db="EMBL/GenBank/DDBJ databases">
        <authorList>
            <person name="Teixeira M.M."/>
            <person name="Souza R.C."/>
            <person name="Almeida L.G."/>
            <person name="Vicente V.A."/>
            <person name="de Hoog S."/>
            <person name="Bocca A.L."/>
            <person name="de Almeida S.R."/>
            <person name="Vasconcelos A.T."/>
            <person name="Felipe M.S."/>
        </authorList>
    </citation>
    <scope>NUCLEOTIDE SEQUENCE [LARGE SCALE GENOMIC DNA]</scope>
    <source>
        <strain evidence="3">KSF</strain>
    </source>
</reference>
<protein>
    <submittedName>
        <fullName evidence="2">Uncharacterized protein</fullName>
    </submittedName>
</protein>
<dbReference type="VEuPathDB" id="FungiDB:CLCR_06501"/>
<dbReference type="EMBL" id="LGRB01000020">
    <property type="protein sequence ID" value="OCT44600.1"/>
    <property type="molecule type" value="Genomic_DNA"/>
</dbReference>
<evidence type="ECO:0000256" key="1">
    <source>
        <dbReference type="SAM" id="MobiDB-lite"/>
    </source>
</evidence>
<accession>A0A1C1C7W4</accession>
<feature type="region of interest" description="Disordered" evidence="1">
    <location>
        <begin position="32"/>
        <end position="72"/>
    </location>
</feature>
<sequence>MKRTSDSAGQRGFADSVPMCMVALCLTQTQASQAVPHRVMDESSSWPERDPCEKKHAVLGHDSKQAHGNWLD</sequence>